<dbReference type="Pfam" id="PF06585">
    <property type="entry name" value="JHBP"/>
    <property type="match status" value="1"/>
</dbReference>
<accession>A0A1I8IW02</accession>
<dbReference type="SUPFAM" id="SSF55394">
    <property type="entry name" value="Bactericidal permeability-increasing protein, BPI"/>
    <property type="match status" value="1"/>
</dbReference>
<protein>
    <submittedName>
        <fullName evidence="2">Hemolymph juvenile hormone binding protein</fullName>
    </submittedName>
</protein>
<evidence type="ECO:0000313" key="2">
    <source>
        <dbReference type="WBParaSite" id="maker-uti_cns_0017641-snap-gene-0.3-mRNA-1"/>
    </source>
</evidence>
<name>A0A1I8IW02_9PLAT</name>
<organism evidence="1 2">
    <name type="scientific">Macrostomum lignano</name>
    <dbReference type="NCBI Taxonomy" id="282301"/>
    <lineage>
        <taxon>Eukaryota</taxon>
        <taxon>Metazoa</taxon>
        <taxon>Spiralia</taxon>
        <taxon>Lophotrochozoa</taxon>
        <taxon>Platyhelminthes</taxon>
        <taxon>Rhabditophora</taxon>
        <taxon>Macrostomorpha</taxon>
        <taxon>Macrostomida</taxon>
        <taxon>Macrostomidae</taxon>
        <taxon>Macrostomum</taxon>
    </lineage>
</organism>
<dbReference type="WBParaSite" id="maker-uti_cns_0017641-snap-gene-0.3-mRNA-1">
    <property type="protein sequence ID" value="maker-uti_cns_0017641-snap-gene-0.3-mRNA-1"/>
    <property type="gene ID" value="maker-uti_cns_0017641-snap-gene-0.3"/>
</dbReference>
<dbReference type="PANTHER" id="PTHR11008">
    <property type="entry name" value="PROTEIN TAKEOUT-LIKE PROTEIN"/>
    <property type="match status" value="1"/>
</dbReference>
<sequence length="459" mass="50870">MKFLSILALLVLATAVLGARLPETSAVARTFSDDENESLNQYIKALLENLKEEMPNGIPDLNIPPLEPLHLPEIYADIEEGMAKVRLHMLDLLIEGLSGFVVREVKGDLNTMSFSLDLFLPEITGQSYYDMDGKVLIFPLYGRGMAGLKVNDLHFKGTARIVIKDMESIQLDHFNIHVEFSQIQIYLENIVGGGNLGNVVNTLLNMLGKLLYDKFRDQILPPLNNIIKNALNEQLAKIKLSDLIGGIGRAPRSRFSVSPVQDSVNTYVDMLMENLRPFMRDNGMDPLSLPNLSTSFSKKIWFVTWRGGASISQGQLRSLSSIHRTGNFGLDQSGNRLTIDGSVGVNQLWGSFRALAWFMSIRISAGIQLTVQRIRVRARLHADVSDLKAVLDLFKISEISNIGVKVSGLGPLNWILGPIATLVVNGVRGKIAQAIESPVKAKVNELLQNLQMPNFSQMH</sequence>
<dbReference type="InterPro" id="IPR020234">
    <property type="entry name" value="Mite_allergen_group-7"/>
</dbReference>
<dbReference type="Proteomes" id="UP000095280">
    <property type="component" value="Unplaced"/>
</dbReference>
<dbReference type="AlphaFoldDB" id="A0A1I8IW02"/>
<evidence type="ECO:0000313" key="1">
    <source>
        <dbReference type="Proteomes" id="UP000095280"/>
    </source>
</evidence>
<dbReference type="InterPro" id="IPR038606">
    <property type="entry name" value="To_sf"/>
</dbReference>
<dbReference type="SMART" id="SM00700">
    <property type="entry name" value="JHBP"/>
    <property type="match status" value="1"/>
</dbReference>
<reference evidence="2" key="1">
    <citation type="submission" date="2016-11" db="UniProtKB">
        <authorList>
            <consortium name="WormBaseParasite"/>
        </authorList>
    </citation>
    <scope>IDENTIFICATION</scope>
</reference>
<keyword evidence="1" id="KW-1185">Reference proteome</keyword>
<dbReference type="Gene3D" id="3.15.10.30">
    <property type="entry name" value="Haemolymph juvenile hormone binding protein"/>
    <property type="match status" value="1"/>
</dbReference>
<proteinExistence type="predicted"/>
<dbReference type="GO" id="GO:0008289">
    <property type="term" value="F:lipid binding"/>
    <property type="evidence" value="ECO:0007669"/>
    <property type="project" value="InterPro"/>
</dbReference>
<dbReference type="InterPro" id="IPR010562">
    <property type="entry name" value="Haemolymph_juvenile_hormone-bd"/>
</dbReference>
<dbReference type="OrthoDB" id="6429509at2759"/>
<dbReference type="Gene3D" id="3.15.10.50">
    <property type="match status" value="1"/>
</dbReference>
<dbReference type="PANTHER" id="PTHR11008:SF9">
    <property type="entry name" value="PROTEIN TAKEOUT-LIKE PROTEIN"/>
    <property type="match status" value="1"/>
</dbReference>
<dbReference type="InterPro" id="IPR038602">
    <property type="entry name" value="Mite_allergen_7_sf"/>
</dbReference>
<dbReference type="Pfam" id="PF16984">
    <property type="entry name" value="Grp7_allergen"/>
    <property type="match status" value="1"/>
</dbReference>
<dbReference type="InterPro" id="IPR017943">
    <property type="entry name" value="Bactericidal_perm-incr_a/b_dom"/>
</dbReference>